<sequence>MTRVIDPGTAAMLQAPVQRMLHLYELYLDGYTVTLTDDIEAVDWAGTTYAASGHALNFELDGETSDLAIHGCRVQLSGVEPSIMAVARQYDFLGRRLVLYRAYRDAAGELTEPLQLFDGRCDGPLIEEDPDAGSSVITISASNRFVDFERVRGRMTNHEDAQAHFPGDRGFEYVPFLDRELQWGGL</sequence>
<organism evidence="1 2">
    <name type="scientific">Chitiniphilus purpureus</name>
    <dbReference type="NCBI Taxonomy" id="2981137"/>
    <lineage>
        <taxon>Bacteria</taxon>
        <taxon>Pseudomonadati</taxon>
        <taxon>Pseudomonadota</taxon>
        <taxon>Betaproteobacteria</taxon>
        <taxon>Neisseriales</taxon>
        <taxon>Chitinibacteraceae</taxon>
        <taxon>Chitiniphilus</taxon>
    </lineage>
</organism>
<dbReference type="Proteomes" id="UP001061302">
    <property type="component" value="Chromosome"/>
</dbReference>
<evidence type="ECO:0000313" key="2">
    <source>
        <dbReference type="Proteomes" id="UP001061302"/>
    </source>
</evidence>
<evidence type="ECO:0000313" key="1">
    <source>
        <dbReference type="EMBL" id="UXY13869.1"/>
    </source>
</evidence>
<reference evidence="1" key="1">
    <citation type="submission" date="2022-10" db="EMBL/GenBank/DDBJ databases">
        <title>Chitiniphilus purpureus sp. nov., a novel chitin-degrading bacterium isolated from crawfish pond sediment.</title>
        <authorList>
            <person name="Li K."/>
        </authorList>
    </citation>
    <scope>NUCLEOTIDE SEQUENCE</scope>
    <source>
        <strain evidence="1">CD1</strain>
    </source>
</reference>
<gene>
    <name evidence="1" type="ORF">N8I74_11100</name>
</gene>
<proteinExistence type="predicted"/>
<dbReference type="EMBL" id="CP106753">
    <property type="protein sequence ID" value="UXY13869.1"/>
    <property type="molecule type" value="Genomic_DNA"/>
</dbReference>
<dbReference type="RefSeq" id="WP_263123148.1">
    <property type="nucleotide sequence ID" value="NZ_CP106753.1"/>
</dbReference>
<keyword evidence="2" id="KW-1185">Reference proteome</keyword>
<protein>
    <submittedName>
        <fullName evidence="1">Uncharacterized protein</fullName>
    </submittedName>
</protein>
<name>A0ABY6DHP8_9NEIS</name>
<accession>A0ABY6DHP8</accession>